<feature type="transmembrane region" description="Helical" evidence="1">
    <location>
        <begin position="75"/>
        <end position="94"/>
    </location>
</feature>
<dbReference type="OrthoDB" id="9810819at2"/>
<feature type="transmembrane region" description="Helical" evidence="1">
    <location>
        <begin position="34"/>
        <end position="55"/>
    </location>
</feature>
<evidence type="ECO:0000313" key="2">
    <source>
        <dbReference type="EMBL" id="REG11044.1"/>
    </source>
</evidence>
<proteinExistence type="predicted"/>
<dbReference type="RefSeq" id="WP_116225006.1">
    <property type="nucleotide sequence ID" value="NZ_AP018437.1"/>
</dbReference>
<evidence type="ECO:0000256" key="1">
    <source>
        <dbReference type="SAM" id="Phobius"/>
    </source>
</evidence>
<sequence>MKNKVCKFISVISVAPIISLFVLTAIYLHDRSVFGGVLWYGISIVFLTILPISAYLLEHILPAYKTQGRKGERKLAFVMCIAGYVLGTIVGLLFHAPQGIQLLFVSYLVSGGLLALINSLIKFKASGHACGVAGPCVALIYFFGLKTWYVILLLIPVFWARIAMGRHTFKELISGAMIGATGTLLTILLFMHL</sequence>
<dbReference type="EMBL" id="QUMS01000001">
    <property type="protein sequence ID" value="REG11044.1"/>
    <property type="molecule type" value="Genomic_DNA"/>
</dbReference>
<dbReference type="Proteomes" id="UP000256388">
    <property type="component" value="Unassembled WGS sequence"/>
</dbReference>
<keyword evidence="1" id="KW-0812">Transmembrane</keyword>
<comment type="caution">
    <text evidence="2">The sequence shown here is derived from an EMBL/GenBank/DDBJ whole genome shotgun (WGS) entry which is preliminary data.</text>
</comment>
<feature type="transmembrane region" description="Helical" evidence="1">
    <location>
        <begin position="133"/>
        <end position="160"/>
    </location>
</feature>
<keyword evidence="1" id="KW-0472">Membrane</keyword>
<reference evidence="2 3" key="1">
    <citation type="submission" date="2018-08" db="EMBL/GenBank/DDBJ databases">
        <title>Genomic Encyclopedia of Type Strains, Phase IV (KMG-IV): sequencing the most valuable type-strain genomes for metagenomic binning, comparative biology and taxonomic classification.</title>
        <authorList>
            <person name="Goeker M."/>
        </authorList>
    </citation>
    <scope>NUCLEOTIDE SEQUENCE [LARGE SCALE GENOMIC DNA]</scope>
    <source>
        <strain evidence="2 3">DSM 23923</strain>
    </source>
</reference>
<keyword evidence="3" id="KW-1185">Reference proteome</keyword>
<feature type="transmembrane region" description="Helical" evidence="1">
    <location>
        <begin position="7"/>
        <end position="28"/>
    </location>
</feature>
<name>A0A3E0AHI6_9CHLR</name>
<keyword evidence="1" id="KW-1133">Transmembrane helix</keyword>
<dbReference type="AlphaFoldDB" id="A0A3E0AHI6"/>
<evidence type="ECO:0000313" key="3">
    <source>
        <dbReference type="Proteomes" id="UP000256388"/>
    </source>
</evidence>
<evidence type="ECO:0008006" key="4">
    <source>
        <dbReference type="Google" id="ProtNLM"/>
    </source>
</evidence>
<feature type="transmembrane region" description="Helical" evidence="1">
    <location>
        <begin position="172"/>
        <end position="191"/>
    </location>
</feature>
<gene>
    <name evidence="2" type="ORF">DFR64_0916</name>
</gene>
<organism evidence="2 3">
    <name type="scientific">Pelolinea submarina</name>
    <dbReference type="NCBI Taxonomy" id="913107"/>
    <lineage>
        <taxon>Bacteria</taxon>
        <taxon>Bacillati</taxon>
        <taxon>Chloroflexota</taxon>
        <taxon>Anaerolineae</taxon>
        <taxon>Anaerolineales</taxon>
        <taxon>Anaerolineaceae</taxon>
        <taxon>Pelolinea</taxon>
    </lineage>
</organism>
<feature type="transmembrane region" description="Helical" evidence="1">
    <location>
        <begin position="100"/>
        <end position="121"/>
    </location>
</feature>
<protein>
    <recommendedName>
        <fullName evidence="4">PAP2 superfamily protein</fullName>
    </recommendedName>
</protein>
<accession>A0A3E0AHI6</accession>